<accession>A0A4S1WDR2</accession>
<dbReference type="PROSITE" id="PS51819">
    <property type="entry name" value="VOC"/>
    <property type="match status" value="2"/>
</dbReference>
<dbReference type="SUPFAM" id="SSF54593">
    <property type="entry name" value="Glyoxalase/Bleomycin resistance protein/Dihydroxybiphenyl dioxygenase"/>
    <property type="match status" value="2"/>
</dbReference>
<comment type="caution">
    <text evidence="2">The sequence shown here is derived from an EMBL/GenBank/DDBJ whole genome shotgun (WGS) entry which is preliminary data.</text>
</comment>
<dbReference type="InterPro" id="IPR004360">
    <property type="entry name" value="Glyas_Fos-R_dOase_dom"/>
</dbReference>
<dbReference type="InterPro" id="IPR029068">
    <property type="entry name" value="Glyas_Bleomycin-R_OHBP_Dase"/>
</dbReference>
<dbReference type="CDD" id="cd07247">
    <property type="entry name" value="SgaA_N_like"/>
    <property type="match status" value="1"/>
</dbReference>
<evidence type="ECO:0000313" key="3">
    <source>
        <dbReference type="Proteomes" id="UP000309848"/>
    </source>
</evidence>
<dbReference type="EMBL" id="SRXU01000006">
    <property type="protein sequence ID" value="TGX40683.1"/>
    <property type="molecule type" value="Genomic_DNA"/>
</dbReference>
<organism evidence="2 3">
    <name type="scientific">Sphingomonas naasensis</name>
    <dbReference type="NCBI Taxonomy" id="1344951"/>
    <lineage>
        <taxon>Bacteria</taxon>
        <taxon>Pseudomonadati</taxon>
        <taxon>Pseudomonadota</taxon>
        <taxon>Alphaproteobacteria</taxon>
        <taxon>Sphingomonadales</taxon>
        <taxon>Sphingomonadaceae</taxon>
        <taxon>Sphingomonas</taxon>
    </lineage>
</organism>
<name>A0A4S1WDR2_9SPHN</name>
<dbReference type="PANTHER" id="PTHR33993:SF14">
    <property type="entry name" value="GB|AAF24581.1"/>
    <property type="match status" value="1"/>
</dbReference>
<dbReference type="OrthoDB" id="9793039at2"/>
<dbReference type="InterPro" id="IPR052164">
    <property type="entry name" value="Anthracycline_SecMetBiosynth"/>
</dbReference>
<dbReference type="AlphaFoldDB" id="A0A4S1WDR2"/>
<gene>
    <name evidence="2" type="ORF">E5A74_14380</name>
</gene>
<keyword evidence="3" id="KW-1185">Reference proteome</keyword>
<evidence type="ECO:0000259" key="1">
    <source>
        <dbReference type="PROSITE" id="PS51819"/>
    </source>
</evidence>
<dbReference type="PANTHER" id="PTHR33993">
    <property type="entry name" value="GLYOXALASE-RELATED"/>
    <property type="match status" value="1"/>
</dbReference>
<feature type="domain" description="VOC" evidence="1">
    <location>
        <begin position="138"/>
        <end position="255"/>
    </location>
</feature>
<evidence type="ECO:0000313" key="2">
    <source>
        <dbReference type="EMBL" id="TGX40683.1"/>
    </source>
</evidence>
<protein>
    <submittedName>
        <fullName evidence="2">VOC family protein</fullName>
    </submittedName>
</protein>
<dbReference type="RefSeq" id="WP_135986157.1">
    <property type="nucleotide sequence ID" value="NZ_JAASQM010000005.1"/>
</dbReference>
<dbReference type="Pfam" id="PF00903">
    <property type="entry name" value="Glyoxalase"/>
    <property type="match status" value="2"/>
</dbReference>
<reference evidence="2 3" key="1">
    <citation type="submission" date="2019-04" db="EMBL/GenBank/DDBJ databases">
        <title>Sphingomonas psychrotolerans sp. nov., isolated from soil in the Tianshan Mountains, Xinjiang, China.</title>
        <authorList>
            <person name="Luo Y."/>
            <person name="Sheng H."/>
        </authorList>
    </citation>
    <scope>NUCLEOTIDE SEQUENCE [LARGE SCALE GENOMIC DNA]</scope>
    <source>
        <strain evidence="2 3">KIS18-15</strain>
    </source>
</reference>
<proteinExistence type="predicted"/>
<dbReference type="Gene3D" id="3.10.180.10">
    <property type="entry name" value="2,3-Dihydroxybiphenyl 1,2-Dioxygenase, domain 1"/>
    <property type="match status" value="2"/>
</dbReference>
<dbReference type="Proteomes" id="UP000309848">
    <property type="component" value="Unassembled WGS sequence"/>
</dbReference>
<feature type="domain" description="VOC" evidence="1">
    <location>
        <begin position="7"/>
        <end position="125"/>
    </location>
</feature>
<sequence length="257" mass="27106">MTNPHGTPIWYELMTSDPEAIRPFYEQVVGWSAVPYANDTLAETGGYTVFNAPDGQGVAGLMKVPEPGPAPGWYGYIGVDDVDAAAAKLAAAGGAVHMPPTDLEGVGRMAMVTDPQGVAFYLMRGASPEASTAFQRMAMGHGEWNELQTSDDQAALAFYGDQFGWKKDGAMPMGEMGDYSFLSHDGGIIGAVMKAPPGTRPGWNYFFRVGSIEEAKRRIEGGGGAVVQGPMEVPGGDWVIYASDPQGAKFGVVGTKG</sequence>
<dbReference type="InterPro" id="IPR037523">
    <property type="entry name" value="VOC_core"/>
</dbReference>